<dbReference type="PROSITE" id="PS50995">
    <property type="entry name" value="HTH_MARR_2"/>
    <property type="match status" value="1"/>
</dbReference>
<dbReference type="Proteomes" id="UP000589716">
    <property type="component" value="Unassembled WGS sequence"/>
</dbReference>
<dbReference type="InterPro" id="IPR036390">
    <property type="entry name" value="WH_DNA-bd_sf"/>
</dbReference>
<dbReference type="PANTHER" id="PTHR33164">
    <property type="entry name" value="TRANSCRIPTIONAL REGULATOR, MARR FAMILY"/>
    <property type="match status" value="1"/>
</dbReference>
<dbReference type="SMART" id="SM00347">
    <property type="entry name" value="HTH_MARR"/>
    <property type="match status" value="1"/>
</dbReference>
<evidence type="ECO:0000313" key="3">
    <source>
        <dbReference type="Proteomes" id="UP000589716"/>
    </source>
</evidence>
<dbReference type="InterPro" id="IPR039422">
    <property type="entry name" value="MarR/SlyA-like"/>
</dbReference>
<dbReference type="InterPro" id="IPR036388">
    <property type="entry name" value="WH-like_DNA-bd_sf"/>
</dbReference>
<sequence length="169" mass="18793">MPKPARFRHRNLPLLLLKAREAVMQHRRPMLRAHGLSDQQWRVLRVLAEPAHAEGLDTGRLARESHLLGPSLTGMLARMEAAGLVQRARSAEDARRSVVSATDEGLALAAALRADIEAQYQDLETHMSQPKLAQLYALLDELIALHPTEEEETEAMQDHAGMRLTETAA</sequence>
<dbReference type="InterPro" id="IPR012712">
    <property type="entry name" value="HpaR/FarR"/>
</dbReference>
<dbReference type="SUPFAM" id="SSF46785">
    <property type="entry name" value="Winged helix' DNA-binding domain"/>
    <property type="match status" value="1"/>
</dbReference>
<proteinExistence type="predicted"/>
<dbReference type="NCBIfam" id="TIGR02337">
    <property type="entry name" value="HpaR"/>
    <property type="match status" value="1"/>
</dbReference>
<dbReference type="AlphaFoldDB" id="A0A853IXE0"/>
<keyword evidence="3" id="KW-1185">Reference proteome</keyword>
<dbReference type="Pfam" id="PF12802">
    <property type="entry name" value="MarR_2"/>
    <property type="match status" value="1"/>
</dbReference>
<dbReference type="GO" id="GO:0003700">
    <property type="term" value="F:DNA-binding transcription factor activity"/>
    <property type="evidence" value="ECO:0007669"/>
    <property type="project" value="InterPro"/>
</dbReference>
<dbReference type="GO" id="GO:0006950">
    <property type="term" value="P:response to stress"/>
    <property type="evidence" value="ECO:0007669"/>
    <property type="project" value="TreeGrafter"/>
</dbReference>
<dbReference type="GO" id="GO:0003677">
    <property type="term" value="F:DNA binding"/>
    <property type="evidence" value="ECO:0007669"/>
    <property type="project" value="InterPro"/>
</dbReference>
<comment type="caution">
    <text evidence="2">The sequence shown here is derived from an EMBL/GenBank/DDBJ whole genome shotgun (WGS) entry which is preliminary data.</text>
</comment>
<organism evidence="2 3">
    <name type="scientific">Ottowia beijingensis</name>
    <dbReference type="NCBI Taxonomy" id="1207057"/>
    <lineage>
        <taxon>Bacteria</taxon>
        <taxon>Pseudomonadati</taxon>
        <taxon>Pseudomonadota</taxon>
        <taxon>Betaproteobacteria</taxon>
        <taxon>Burkholderiales</taxon>
        <taxon>Comamonadaceae</taxon>
        <taxon>Ottowia</taxon>
    </lineage>
</organism>
<accession>A0A853IXE0</accession>
<dbReference type="PANTHER" id="PTHR33164:SF13">
    <property type="entry name" value="4-HYDROXYPHENYLACETATE CATABOLISM PROTEIN"/>
    <property type="match status" value="1"/>
</dbReference>
<feature type="domain" description="HTH marR-type" evidence="1">
    <location>
        <begin position="9"/>
        <end position="144"/>
    </location>
</feature>
<protein>
    <submittedName>
        <fullName evidence="2">Homoprotocatechuate degradation operon regulator HpaR</fullName>
    </submittedName>
</protein>
<name>A0A853IXE0_9BURK</name>
<evidence type="ECO:0000259" key="1">
    <source>
        <dbReference type="PROSITE" id="PS50995"/>
    </source>
</evidence>
<dbReference type="Gene3D" id="1.10.10.10">
    <property type="entry name" value="Winged helix-like DNA-binding domain superfamily/Winged helix DNA-binding domain"/>
    <property type="match status" value="1"/>
</dbReference>
<dbReference type="InterPro" id="IPR000835">
    <property type="entry name" value="HTH_MarR-typ"/>
</dbReference>
<dbReference type="EMBL" id="JACCKX010000001">
    <property type="protein sequence ID" value="NZA02240.1"/>
    <property type="molecule type" value="Genomic_DNA"/>
</dbReference>
<reference evidence="2 3" key="1">
    <citation type="submission" date="2020-07" db="EMBL/GenBank/DDBJ databases">
        <authorList>
            <person name="Maaloum M."/>
        </authorList>
    </citation>
    <scope>NUCLEOTIDE SEQUENCE [LARGE SCALE GENOMIC DNA]</scope>
    <source>
        <strain evidence="2 3">GCS-AN-3</strain>
    </source>
</reference>
<gene>
    <name evidence="2" type="primary">hpaR</name>
    <name evidence="2" type="ORF">H0I39_11655</name>
</gene>
<evidence type="ECO:0000313" key="2">
    <source>
        <dbReference type="EMBL" id="NZA02240.1"/>
    </source>
</evidence>
<dbReference type="RefSeq" id="WP_180550589.1">
    <property type="nucleotide sequence ID" value="NZ_JACCKX010000001.1"/>
</dbReference>
<dbReference type="GO" id="GO:0045892">
    <property type="term" value="P:negative regulation of DNA-templated transcription"/>
    <property type="evidence" value="ECO:0007669"/>
    <property type="project" value="InterPro"/>
</dbReference>